<evidence type="ECO:0000256" key="1">
    <source>
        <dbReference type="ARBA" id="ARBA00038216"/>
    </source>
</evidence>
<dbReference type="InterPro" id="IPR050827">
    <property type="entry name" value="CRP1_MDG1_kinase"/>
</dbReference>
<evidence type="ECO:0000313" key="4">
    <source>
        <dbReference type="EMBL" id="KAJ3053964.1"/>
    </source>
</evidence>
<dbReference type="GO" id="GO:0031588">
    <property type="term" value="C:nucleotide-activated protein kinase complex"/>
    <property type="evidence" value="ECO:0007669"/>
    <property type="project" value="TreeGrafter"/>
</dbReference>
<dbReference type="Gene3D" id="2.60.40.10">
    <property type="entry name" value="Immunoglobulins"/>
    <property type="match status" value="1"/>
</dbReference>
<feature type="compositionally biased region" description="Basic and acidic residues" evidence="2">
    <location>
        <begin position="202"/>
        <end position="224"/>
    </location>
</feature>
<dbReference type="CDD" id="cd02859">
    <property type="entry name" value="E_set_AMPKbeta_like_N"/>
    <property type="match status" value="1"/>
</dbReference>
<dbReference type="InterPro" id="IPR014756">
    <property type="entry name" value="Ig_E-set"/>
</dbReference>
<dbReference type="EMBL" id="JADGJD010000168">
    <property type="protein sequence ID" value="KAJ3053964.1"/>
    <property type="molecule type" value="Genomic_DNA"/>
</dbReference>
<dbReference type="AlphaFoldDB" id="A0AAD5SMK6"/>
<protein>
    <recommendedName>
        <fullName evidence="3">AMP-activated protein kinase glycogen-binding domain-containing protein</fullName>
    </recommendedName>
</protein>
<dbReference type="Proteomes" id="UP001212841">
    <property type="component" value="Unassembled WGS sequence"/>
</dbReference>
<gene>
    <name evidence="4" type="ORF">HK097_002983</name>
</gene>
<organism evidence="4 5">
    <name type="scientific">Rhizophlyctis rosea</name>
    <dbReference type="NCBI Taxonomy" id="64517"/>
    <lineage>
        <taxon>Eukaryota</taxon>
        <taxon>Fungi</taxon>
        <taxon>Fungi incertae sedis</taxon>
        <taxon>Chytridiomycota</taxon>
        <taxon>Chytridiomycota incertae sedis</taxon>
        <taxon>Chytridiomycetes</taxon>
        <taxon>Rhizophlyctidales</taxon>
        <taxon>Rhizophlyctidaceae</taxon>
        <taxon>Rhizophlyctis</taxon>
    </lineage>
</organism>
<feature type="compositionally biased region" description="Polar residues" evidence="2">
    <location>
        <begin position="262"/>
        <end position="274"/>
    </location>
</feature>
<evidence type="ECO:0000256" key="2">
    <source>
        <dbReference type="SAM" id="MobiDB-lite"/>
    </source>
</evidence>
<dbReference type="Pfam" id="PF16561">
    <property type="entry name" value="AMPK1_CBM"/>
    <property type="match status" value="1"/>
</dbReference>
<dbReference type="GO" id="GO:0005737">
    <property type="term" value="C:cytoplasm"/>
    <property type="evidence" value="ECO:0007669"/>
    <property type="project" value="TreeGrafter"/>
</dbReference>
<proteinExistence type="inferred from homology"/>
<name>A0AAD5SMK6_9FUNG</name>
<reference evidence="4" key="1">
    <citation type="submission" date="2020-05" db="EMBL/GenBank/DDBJ databases">
        <title>Phylogenomic resolution of chytrid fungi.</title>
        <authorList>
            <person name="Stajich J.E."/>
            <person name="Amses K."/>
            <person name="Simmons R."/>
            <person name="Seto K."/>
            <person name="Myers J."/>
            <person name="Bonds A."/>
            <person name="Quandt C.A."/>
            <person name="Barry K."/>
            <person name="Liu P."/>
            <person name="Grigoriev I."/>
            <person name="Longcore J.E."/>
            <person name="James T.Y."/>
        </authorList>
    </citation>
    <scope>NUCLEOTIDE SEQUENCE</scope>
    <source>
        <strain evidence="4">JEL0318</strain>
    </source>
</reference>
<accession>A0AAD5SMK6</accession>
<feature type="region of interest" description="Disordered" evidence="2">
    <location>
        <begin position="178"/>
        <end position="320"/>
    </location>
</feature>
<feature type="domain" description="AMP-activated protein kinase glycogen-binding" evidence="3">
    <location>
        <begin position="3"/>
        <end position="89"/>
    </location>
</feature>
<dbReference type="SUPFAM" id="SSF81296">
    <property type="entry name" value="E set domains"/>
    <property type="match status" value="1"/>
</dbReference>
<dbReference type="InterPro" id="IPR032640">
    <property type="entry name" value="AMPK1_CBM"/>
</dbReference>
<dbReference type="GO" id="GO:0005634">
    <property type="term" value="C:nucleus"/>
    <property type="evidence" value="ECO:0007669"/>
    <property type="project" value="TreeGrafter"/>
</dbReference>
<keyword evidence="5" id="KW-1185">Reference proteome</keyword>
<dbReference type="GO" id="GO:0007165">
    <property type="term" value="P:signal transduction"/>
    <property type="evidence" value="ECO:0007669"/>
    <property type="project" value="TreeGrafter"/>
</dbReference>
<feature type="region of interest" description="Disordered" evidence="2">
    <location>
        <begin position="123"/>
        <end position="164"/>
    </location>
</feature>
<sequence>MPPITFTWPHGGNHVIATGSFDDWTQSLQLHPKSDDPRTFEGTVSVADDVHEILYKFVVDGAWRADESEGREKRWDGMGGWNNVLNVQDVVKAIAYVEEQRKQREEEERRRIEQEQDELRKVAEKEEKERRKLQQEEEALKKRREEDSRKVEEARREEVEESLREGVACAIPDTLSARAKDEILESPTNTDDIDEEAPLQNIRKDSRADSGVDIREDPFAERNVPDQPITIDDDTTDRHEVPLQIPSVPSLPKSVNADTPLLDSTNTSYGTLTRSLEPPTSPHIVSDSASSTFHDLDSEPEEEDARWVEPQTNGAGEEEGKKVERGWLWFFKQLCVIL</sequence>
<evidence type="ECO:0000313" key="5">
    <source>
        <dbReference type="Proteomes" id="UP001212841"/>
    </source>
</evidence>
<comment type="similarity">
    <text evidence="1">Belongs to the CRP1/MDG1 family.</text>
</comment>
<dbReference type="PANTHER" id="PTHR10343">
    <property type="entry name" value="5'-AMP-ACTIVATED PROTEIN KINASE , BETA SUBUNIT"/>
    <property type="match status" value="1"/>
</dbReference>
<dbReference type="GO" id="GO:0019901">
    <property type="term" value="F:protein kinase binding"/>
    <property type="evidence" value="ECO:0007669"/>
    <property type="project" value="TreeGrafter"/>
</dbReference>
<evidence type="ECO:0000259" key="3">
    <source>
        <dbReference type="Pfam" id="PF16561"/>
    </source>
</evidence>
<comment type="caution">
    <text evidence="4">The sequence shown here is derived from an EMBL/GenBank/DDBJ whole genome shotgun (WGS) entry which is preliminary data.</text>
</comment>
<dbReference type="PANTHER" id="PTHR10343:SF81">
    <property type="entry name" value="CRUCIFORM DNA-RECOGNIZING PROTEIN 1-RELATED"/>
    <property type="match status" value="1"/>
</dbReference>
<dbReference type="InterPro" id="IPR013783">
    <property type="entry name" value="Ig-like_fold"/>
</dbReference>